<name>A0AAW0ADY0_9AGAR</name>
<keyword evidence="2" id="KW-1185">Reference proteome</keyword>
<dbReference type="EMBL" id="JAWWNJ010000070">
    <property type="protein sequence ID" value="KAK7007528.1"/>
    <property type="molecule type" value="Genomic_DNA"/>
</dbReference>
<accession>A0AAW0ADY0</accession>
<evidence type="ECO:0000313" key="1">
    <source>
        <dbReference type="EMBL" id="KAK7007528.1"/>
    </source>
</evidence>
<evidence type="ECO:0008006" key="3">
    <source>
        <dbReference type="Google" id="ProtNLM"/>
    </source>
</evidence>
<gene>
    <name evidence="1" type="ORF">R3P38DRAFT_3596293</name>
</gene>
<evidence type="ECO:0000313" key="2">
    <source>
        <dbReference type="Proteomes" id="UP001362999"/>
    </source>
</evidence>
<organism evidence="1 2">
    <name type="scientific">Favolaschia claudopus</name>
    <dbReference type="NCBI Taxonomy" id="2862362"/>
    <lineage>
        <taxon>Eukaryota</taxon>
        <taxon>Fungi</taxon>
        <taxon>Dikarya</taxon>
        <taxon>Basidiomycota</taxon>
        <taxon>Agaricomycotina</taxon>
        <taxon>Agaricomycetes</taxon>
        <taxon>Agaricomycetidae</taxon>
        <taxon>Agaricales</taxon>
        <taxon>Marasmiineae</taxon>
        <taxon>Mycenaceae</taxon>
        <taxon>Favolaschia</taxon>
    </lineage>
</organism>
<sequence>MTFAHYCVGWGRINGPPFCSLLESSYGTTMATANPSFPSPLLALPVELVHQIAKRHCSKEMLRNLSLASCMMADVCRPLLFQRLDLHKSPQHPTIKEAVTLFTGSAYPTAVILASTLRFFWFRIPEAMEEQILVAKILSATTHRLHFLHLTGQNIKWDFEVGSCFNAAMLAVLKKPNLCTLWLDSIYNLPTSMLHAMMGGTDSIFVNNVGLAVDDIEDNRAVANSDSQRRVSIVFHPREEAVWRTWQNQPEVLLRFRTVYKFVWEAIHLEPETAVWILKWAAPTVRDIVFVIPTTDVDILCPRFPTLLPHVWKFKLSLLVLPNNGNVAWRRVFNRTLSTLWSQMNNSRFPLLETVEFQLFFRNANGGFPLPATDPAEEEFITSALRWLDGEWNQIASLKCVKLILTLEGWDVEYCQTRATEITTYLLERLPNSHERGILLVGIYSQAWFQEYYAPENE</sequence>
<dbReference type="Proteomes" id="UP001362999">
    <property type="component" value="Unassembled WGS sequence"/>
</dbReference>
<dbReference type="AlphaFoldDB" id="A0AAW0ADY0"/>
<reference evidence="1 2" key="1">
    <citation type="journal article" date="2024" name="J Genomics">
        <title>Draft genome sequencing and assembly of Favolaschia claudopus CIRM-BRFM 2984 isolated from oak limbs.</title>
        <authorList>
            <person name="Navarro D."/>
            <person name="Drula E."/>
            <person name="Chaduli D."/>
            <person name="Cazenave R."/>
            <person name="Ahrendt S."/>
            <person name="Wang J."/>
            <person name="Lipzen A."/>
            <person name="Daum C."/>
            <person name="Barry K."/>
            <person name="Grigoriev I.V."/>
            <person name="Favel A."/>
            <person name="Rosso M.N."/>
            <person name="Martin F."/>
        </authorList>
    </citation>
    <scope>NUCLEOTIDE SEQUENCE [LARGE SCALE GENOMIC DNA]</scope>
    <source>
        <strain evidence="1 2">CIRM-BRFM 2984</strain>
    </source>
</reference>
<proteinExistence type="predicted"/>
<protein>
    <recommendedName>
        <fullName evidence="3">F-box domain-containing protein</fullName>
    </recommendedName>
</protein>
<comment type="caution">
    <text evidence="1">The sequence shown here is derived from an EMBL/GenBank/DDBJ whole genome shotgun (WGS) entry which is preliminary data.</text>
</comment>